<keyword evidence="3" id="KW-1185">Reference proteome</keyword>
<accession>A0A1W0E3A0</accession>
<dbReference type="EMBL" id="MNPJ01000026">
    <property type="protein sequence ID" value="OQS53717.1"/>
    <property type="molecule type" value="Genomic_DNA"/>
</dbReference>
<proteinExistence type="predicted"/>
<dbReference type="VEuPathDB" id="MicrosporidiaDB:EHP00_737"/>
<feature type="compositionally biased region" description="Basic and acidic residues" evidence="1">
    <location>
        <begin position="194"/>
        <end position="203"/>
    </location>
</feature>
<gene>
    <name evidence="2" type="ORF">EHP00_737</name>
</gene>
<evidence type="ECO:0000313" key="3">
    <source>
        <dbReference type="Proteomes" id="UP000192758"/>
    </source>
</evidence>
<comment type="caution">
    <text evidence="2">The sequence shown here is derived from an EMBL/GenBank/DDBJ whole genome shotgun (WGS) entry which is preliminary data.</text>
</comment>
<organism evidence="2 3">
    <name type="scientific">Ecytonucleospora hepatopenaei</name>
    <dbReference type="NCBI Taxonomy" id="646526"/>
    <lineage>
        <taxon>Eukaryota</taxon>
        <taxon>Fungi</taxon>
        <taxon>Fungi incertae sedis</taxon>
        <taxon>Microsporidia</taxon>
        <taxon>Enterocytozoonidae</taxon>
        <taxon>Ecytonucleospora</taxon>
    </lineage>
</organism>
<dbReference type="Proteomes" id="UP000192758">
    <property type="component" value="Unassembled WGS sequence"/>
</dbReference>
<dbReference type="Pfam" id="PF17027">
    <property type="entry name" value="Bromo_TP_like"/>
    <property type="match status" value="1"/>
</dbReference>
<evidence type="ECO:0000256" key="1">
    <source>
        <dbReference type="SAM" id="MobiDB-lite"/>
    </source>
</evidence>
<sequence>MKSQLNKKLFKIAAVEILLQLGFEKCTEESLNVLSEVFSYYIDRCIGNNKEIILLSNSYKSDKKDKEAHHSKKNIEDEESVKKVKRENVFSYTDKTIILFLQTYNLQISELIQFCSQQIALTELVRHSSDEMNMLGLLKFLPREQSIKAAYKTSLKTNLFIEDEIFEKKEDNFKSTSRVNIIGTNEEEVEKDSEESKNEREEGGGVESEQFFKTFIEKCTVKYKKIEEKKFNQDYLYDLEEVIEETFLGTKPYNENFDLEKNTDQISNNDVNNVNFNTLSSNNLYNNSTYTCSNLNLNDFKMQFIKENSEEVPVSFLDDFGKAKKIAIKKKNKKEHPLHKD</sequence>
<protein>
    <submittedName>
        <fullName evidence="2">Uncharacterized protein</fullName>
    </submittedName>
</protein>
<evidence type="ECO:0000313" key="2">
    <source>
        <dbReference type="EMBL" id="OQS53717.1"/>
    </source>
</evidence>
<feature type="region of interest" description="Disordered" evidence="1">
    <location>
        <begin position="184"/>
        <end position="205"/>
    </location>
</feature>
<reference evidence="2 3" key="1">
    <citation type="journal article" date="2017" name="Environ. Microbiol.">
        <title>Decay of the glycolytic pathway and adaptation to intranuclear parasitism within Enterocytozoonidae microsporidia.</title>
        <authorList>
            <person name="Wiredu Boakye D."/>
            <person name="Jaroenlak P."/>
            <person name="Prachumwat A."/>
            <person name="Williams T.A."/>
            <person name="Bateman K.S."/>
            <person name="Itsathitphaisarn O."/>
            <person name="Sritunyalucksana K."/>
            <person name="Paszkiewicz K.H."/>
            <person name="Moore K.A."/>
            <person name="Stentiford G.D."/>
            <person name="Williams B.A."/>
        </authorList>
    </citation>
    <scope>NUCLEOTIDE SEQUENCE [LARGE SCALE GENOMIC DNA]</scope>
    <source>
        <strain evidence="2 3">TH1</strain>
    </source>
</reference>
<dbReference type="InterPro" id="IPR031498">
    <property type="entry name" value="Bromo_TP-like"/>
</dbReference>
<dbReference type="AlphaFoldDB" id="A0A1W0E3A0"/>
<name>A0A1W0E3A0_9MICR</name>
<dbReference type="OrthoDB" id="2189721at2759"/>
<dbReference type="CDD" id="cd00076">
    <property type="entry name" value="HFD_SF"/>
    <property type="match status" value="1"/>
</dbReference>